<dbReference type="Proteomes" id="UP000712600">
    <property type="component" value="Unassembled WGS sequence"/>
</dbReference>
<gene>
    <name evidence="1" type="ORF">F2Q69_00013802</name>
</gene>
<evidence type="ECO:0000313" key="1">
    <source>
        <dbReference type="EMBL" id="KAF3558036.1"/>
    </source>
</evidence>
<protein>
    <submittedName>
        <fullName evidence="1">Uncharacterized protein</fullName>
    </submittedName>
</protein>
<accession>A0A8S9QYA1</accession>
<proteinExistence type="predicted"/>
<organism evidence="1 2">
    <name type="scientific">Brassica cretica</name>
    <name type="common">Mustard</name>
    <dbReference type="NCBI Taxonomy" id="69181"/>
    <lineage>
        <taxon>Eukaryota</taxon>
        <taxon>Viridiplantae</taxon>
        <taxon>Streptophyta</taxon>
        <taxon>Embryophyta</taxon>
        <taxon>Tracheophyta</taxon>
        <taxon>Spermatophyta</taxon>
        <taxon>Magnoliopsida</taxon>
        <taxon>eudicotyledons</taxon>
        <taxon>Gunneridae</taxon>
        <taxon>Pentapetalae</taxon>
        <taxon>rosids</taxon>
        <taxon>malvids</taxon>
        <taxon>Brassicales</taxon>
        <taxon>Brassicaceae</taxon>
        <taxon>Brassiceae</taxon>
        <taxon>Brassica</taxon>
    </lineage>
</organism>
<reference evidence="1" key="1">
    <citation type="submission" date="2019-12" db="EMBL/GenBank/DDBJ databases">
        <title>Genome sequencing and annotation of Brassica cretica.</title>
        <authorList>
            <person name="Studholme D.J."/>
            <person name="Sarris P."/>
        </authorList>
    </citation>
    <scope>NUCLEOTIDE SEQUENCE</scope>
    <source>
        <strain evidence="1">PFS-109/04</strain>
        <tissue evidence="1">Leaf</tissue>
    </source>
</reference>
<sequence>MAGVISVLSEFQMLSGLAISTQKSCFFQAGLSAAEIASLSPHRGSTEGNHQCCFGNGNLKNLVVWNKTCLMRLLRMLLFKQDSVWAGWIHQSVIKDRNF</sequence>
<evidence type="ECO:0000313" key="2">
    <source>
        <dbReference type="Proteomes" id="UP000712600"/>
    </source>
</evidence>
<name>A0A8S9QYA1_BRACR</name>
<comment type="caution">
    <text evidence="1">The sequence shown here is derived from an EMBL/GenBank/DDBJ whole genome shotgun (WGS) entry which is preliminary data.</text>
</comment>
<dbReference type="EMBL" id="QGKX02000996">
    <property type="protein sequence ID" value="KAF3558036.1"/>
    <property type="molecule type" value="Genomic_DNA"/>
</dbReference>
<dbReference type="AlphaFoldDB" id="A0A8S9QYA1"/>